<reference evidence="1 2" key="1">
    <citation type="submission" date="2020-08" db="EMBL/GenBank/DDBJ databases">
        <title>Genomic Encyclopedia of Type Strains, Phase IV (KMG-IV): sequencing the most valuable type-strain genomes for metagenomic binning, comparative biology and taxonomic classification.</title>
        <authorList>
            <person name="Goeker M."/>
        </authorList>
    </citation>
    <scope>NUCLEOTIDE SEQUENCE [LARGE SCALE GENOMIC DNA]</scope>
    <source>
        <strain evidence="1 2">DSM 27026</strain>
    </source>
</reference>
<dbReference type="Proteomes" id="UP000553706">
    <property type="component" value="Unassembled WGS sequence"/>
</dbReference>
<dbReference type="RefSeq" id="WP_183266048.1">
    <property type="nucleotide sequence ID" value="NZ_JACHFJ010000004.1"/>
</dbReference>
<accession>A0A840VIL3</accession>
<proteinExistence type="predicted"/>
<name>A0A840VIL3_9PROT</name>
<comment type="caution">
    <text evidence="1">The sequence shown here is derived from an EMBL/GenBank/DDBJ whole genome shotgun (WGS) entry which is preliminary data.</text>
</comment>
<gene>
    <name evidence="1" type="ORF">HNP71_001283</name>
</gene>
<evidence type="ECO:0000313" key="2">
    <source>
        <dbReference type="Proteomes" id="UP000553706"/>
    </source>
</evidence>
<keyword evidence="2" id="KW-1185">Reference proteome</keyword>
<sequence>MIFRKTTARPVAVSVAHTDAMAMLPPHRRIVATWRRDEATGRVRIVWKLLGSLEAPLVR</sequence>
<organism evidence="1 2">
    <name type="scientific">Acidocella aromatica</name>
    <dbReference type="NCBI Taxonomy" id="1303579"/>
    <lineage>
        <taxon>Bacteria</taxon>
        <taxon>Pseudomonadati</taxon>
        <taxon>Pseudomonadota</taxon>
        <taxon>Alphaproteobacteria</taxon>
        <taxon>Acetobacterales</taxon>
        <taxon>Acidocellaceae</taxon>
        <taxon>Acidocella</taxon>
    </lineage>
</organism>
<dbReference type="EMBL" id="JACHFJ010000004">
    <property type="protein sequence ID" value="MBB5373025.1"/>
    <property type="molecule type" value="Genomic_DNA"/>
</dbReference>
<evidence type="ECO:0000313" key="1">
    <source>
        <dbReference type="EMBL" id="MBB5373025.1"/>
    </source>
</evidence>
<dbReference type="AlphaFoldDB" id="A0A840VIL3"/>
<protein>
    <submittedName>
        <fullName evidence="1">Uncharacterized protein</fullName>
    </submittedName>
</protein>